<name>U2JDC2_9STRE</name>
<evidence type="ECO:0000313" key="1">
    <source>
        <dbReference type="EMBL" id="ERJ77785.1"/>
    </source>
</evidence>
<reference evidence="1 2" key="1">
    <citation type="submission" date="2013-06" db="EMBL/GenBank/DDBJ databases">
        <authorList>
            <person name="Weinstock G."/>
            <person name="Sodergren E."/>
            <person name="Lobos E.A."/>
            <person name="Fulton L."/>
            <person name="Fulton R."/>
            <person name="Courtney L."/>
            <person name="Fronick C."/>
            <person name="O'Laughlin M."/>
            <person name="Godfrey J."/>
            <person name="Wilson R.M."/>
            <person name="Miner T."/>
            <person name="Farmer C."/>
            <person name="Delehaunty K."/>
            <person name="Cordes M."/>
            <person name="Minx P."/>
            <person name="Tomlinson C."/>
            <person name="Chen J."/>
            <person name="Wollam A."/>
            <person name="Pepin K.H."/>
            <person name="Bhonagiri V."/>
            <person name="Zhang X."/>
            <person name="Warren W."/>
            <person name="Mitreva M."/>
            <person name="Mardis E.R."/>
            <person name="Wilson R.K."/>
        </authorList>
    </citation>
    <scope>NUCLEOTIDE SEQUENCE [LARGE SCALE GENOMIC DNA]</scope>
    <source>
        <strain evidence="1 2">W1703</strain>
    </source>
</reference>
<sequence length="48" mass="5315">MLRLFMLSEISDLHLLTAVSLAGHLKSRFIPLPATSNHPAIYAIIRGE</sequence>
<organism evidence="1 2">
    <name type="scientific">Streptococcus sobrinus W1703</name>
    <dbReference type="NCBI Taxonomy" id="1227275"/>
    <lineage>
        <taxon>Bacteria</taxon>
        <taxon>Bacillati</taxon>
        <taxon>Bacillota</taxon>
        <taxon>Bacilli</taxon>
        <taxon>Lactobacillales</taxon>
        <taxon>Streptococcaceae</taxon>
        <taxon>Streptococcus</taxon>
    </lineage>
</organism>
<dbReference type="EMBL" id="AWVA01000029">
    <property type="protein sequence ID" value="ERJ77785.1"/>
    <property type="molecule type" value="Genomic_DNA"/>
</dbReference>
<evidence type="ECO:0000313" key="2">
    <source>
        <dbReference type="Proteomes" id="UP000016617"/>
    </source>
</evidence>
<gene>
    <name evidence="1" type="ORF">HMPREF1557_00587</name>
</gene>
<dbReference type="HOGENOM" id="CLU_3158507_0_0_9"/>
<proteinExistence type="predicted"/>
<dbReference type="AlphaFoldDB" id="U2JDC2"/>
<protein>
    <submittedName>
        <fullName evidence="1">Uncharacterized protein</fullName>
    </submittedName>
</protein>
<accession>U2JDC2</accession>
<dbReference type="PATRIC" id="fig|1227275.3.peg.515"/>
<dbReference type="Proteomes" id="UP000016617">
    <property type="component" value="Unassembled WGS sequence"/>
</dbReference>
<comment type="caution">
    <text evidence="1">The sequence shown here is derived from an EMBL/GenBank/DDBJ whole genome shotgun (WGS) entry which is preliminary data.</text>
</comment>